<comment type="caution">
    <text evidence="1">The sequence shown here is derived from an EMBL/GenBank/DDBJ whole genome shotgun (WGS) entry which is preliminary data.</text>
</comment>
<protein>
    <submittedName>
        <fullName evidence="1">Galactitol-specific phosphotransferase system IIB component</fullName>
    </submittedName>
</protein>
<name>A0ABU0JUL5_HATLI</name>
<proteinExistence type="predicted"/>
<dbReference type="Pfam" id="PF03698">
    <property type="entry name" value="UPF0180"/>
    <property type="match status" value="1"/>
</dbReference>
<evidence type="ECO:0000313" key="1">
    <source>
        <dbReference type="EMBL" id="MDQ0480100.1"/>
    </source>
</evidence>
<sequence length="84" mass="9375">MKKVAVEKGLKPIKNYLENEGYSVKEFDDRKKTAPNFLKKFDAVVVTGESNNSLGIQDTITKTSIISANGMTPEDIKNQIDQIK</sequence>
<accession>A0ABU0JUL5</accession>
<dbReference type="EMBL" id="JAUSWN010000014">
    <property type="protein sequence ID" value="MDQ0480100.1"/>
    <property type="molecule type" value="Genomic_DNA"/>
</dbReference>
<evidence type="ECO:0000313" key="2">
    <source>
        <dbReference type="Proteomes" id="UP001224418"/>
    </source>
</evidence>
<dbReference type="InterPro" id="IPR005370">
    <property type="entry name" value="UPF0180"/>
</dbReference>
<organism evidence="1 2">
    <name type="scientific">Hathewaya limosa</name>
    <name type="common">Clostridium limosum</name>
    <dbReference type="NCBI Taxonomy" id="1536"/>
    <lineage>
        <taxon>Bacteria</taxon>
        <taxon>Bacillati</taxon>
        <taxon>Bacillota</taxon>
        <taxon>Clostridia</taxon>
        <taxon>Eubacteriales</taxon>
        <taxon>Clostridiaceae</taxon>
        <taxon>Hathewaya</taxon>
    </lineage>
</organism>
<dbReference type="Proteomes" id="UP001224418">
    <property type="component" value="Unassembled WGS sequence"/>
</dbReference>
<dbReference type="RefSeq" id="WP_111940245.1">
    <property type="nucleotide sequence ID" value="NZ_BAAACJ010000019.1"/>
</dbReference>
<keyword evidence="2" id="KW-1185">Reference proteome</keyword>
<gene>
    <name evidence="1" type="ORF">QOZ93_001844</name>
</gene>
<reference evidence="1 2" key="1">
    <citation type="submission" date="2023-07" db="EMBL/GenBank/DDBJ databases">
        <title>Genomic Encyclopedia of Type Strains, Phase IV (KMG-IV): sequencing the most valuable type-strain genomes for metagenomic binning, comparative biology and taxonomic classification.</title>
        <authorList>
            <person name="Goeker M."/>
        </authorList>
    </citation>
    <scope>NUCLEOTIDE SEQUENCE [LARGE SCALE GENOMIC DNA]</scope>
    <source>
        <strain evidence="1 2">DSM 1400</strain>
    </source>
</reference>